<keyword evidence="1" id="KW-1133">Transmembrane helix</keyword>
<reference evidence="3 5" key="1">
    <citation type="submission" date="2019-05" db="EMBL/GenBank/DDBJ databases">
        <title>Mumia sp. nov., isolated from the intestinal contents of plateau pika (Ochotona curzoniae) in the Qinghai-Tibet plateau of China.</title>
        <authorList>
            <person name="Tian Z."/>
        </authorList>
    </citation>
    <scope>NUCLEOTIDE SEQUENCE [LARGE SCALE GENOMIC DNA]</scope>
    <source>
        <strain evidence="5">527</strain>
        <strain evidence="3">Z527</strain>
    </source>
</reference>
<dbReference type="Proteomes" id="UP000306740">
    <property type="component" value="Unassembled WGS sequence"/>
</dbReference>
<dbReference type="PANTHER" id="PTHR42698">
    <property type="entry name" value="GTPASE ERA"/>
    <property type="match status" value="1"/>
</dbReference>
<keyword evidence="1" id="KW-0472">Membrane</keyword>
<evidence type="ECO:0000313" key="4">
    <source>
        <dbReference type="EMBL" id="TNC46965.1"/>
    </source>
</evidence>
<gene>
    <name evidence="4" type="ORF">FHE65_11365</name>
    <name evidence="3" type="ORF">FHE65_11435</name>
</gene>
<dbReference type="OrthoDB" id="974105at2"/>
<protein>
    <submittedName>
        <fullName evidence="3">ABC transporter</fullName>
    </submittedName>
</protein>
<keyword evidence="1" id="KW-0812">Transmembrane</keyword>
<dbReference type="GO" id="GO:0043024">
    <property type="term" value="F:ribosomal small subunit binding"/>
    <property type="evidence" value="ECO:0007669"/>
    <property type="project" value="TreeGrafter"/>
</dbReference>
<dbReference type="EMBL" id="VDFR01000050">
    <property type="protein sequence ID" value="TNC46898.1"/>
    <property type="molecule type" value="Genomic_DNA"/>
</dbReference>
<organism evidence="3 5">
    <name type="scientific">Mumia zhuanghuii</name>
    <dbReference type="NCBI Taxonomy" id="2585211"/>
    <lineage>
        <taxon>Bacteria</taxon>
        <taxon>Bacillati</taxon>
        <taxon>Actinomycetota</taxon>
        <taxon>Actinomycetes</taxon>
        <taxon>Propionibacteriales</taxon>
        <taxon>Nocardioidaceae</taxon>
        <taxon>Mumia</taxon>
    </lineage>
</organism>
<name>A0A5C4MS46_9ACTN</name>
<dbReference type="EMBL" id="VDFR01000049">
    <property type="protein sequence ID" value="TNC46965.1"/>
    <property type="molecule type" value="Genomic_DNA"/>
</dbReference>
<dbReference type="GO" id="GO:0005829">
    <property type="term" value="C:cytosol"/>
    <property type="evidence" value="ECO:0007669"/>
    <property type="project" value="TreeGrafter"/>
</dbReference>
<accession>A0A5C4MS46</accession>
<dbReference type="GO" id="GO:0005525">
    <property type="term" value="F:GTP binding"/>
    <property type="evidence" value="ECO:0007669"/>
    <property type="project" value="InterPro"/>
</dbReference>
<evidence type="ECO:0000256" key="1">
    <source>
        <dbReference type="SAM" id="Phobius"/>
    </source>
</evidence>
<feature type="transmembrane region" description="Helical" evidence="1">
    <location>
        <begin position="461"/>
        <end position="488"/>
    </location>
</feature>
<dbReference type="AlphaFoldDB" id="A0A5C4MS46"/>
<dbReference type="InterPro" id="IPR006073">
    <property type="entry name" value="GTP-bd"/>
</dbReference>
<evidence type="ECO:0000259" key="2">
    <source>
        <dbReference type="Pfam" id="PF01926"/>
    </source>
</evidence>
<dbReference type="InterPro" id="IPR027417">
    <property type="entry name" value="P-loop_NTPase"/>
</dbReference>
<dbReference type="Gene3D" id="3.40.50.300">
    <property type="entry name" value="P-loop containing nucleotide triphosphate hydrolases"/>
    <property type="match status" value="1"/>
</dbReference>
<dbReference type="SUPFAM" id="SSF52540">
    <property type="entry name" value="P-loop containing nucleoside triphosphate hydrolases"/>
    <property type="match status" value="1"/>
</dbReference>
<dbReference type="RefSeq" id="WP_139105883.1">
    <property type="nucleotide sequence ID" value="NZ_VDFR01000049.1"/>
</dbReference>
<dbReference type="Pfam" id="PF01926">
    <property type="entry name" value="MMR_HSR1"/>
    <property type="match status" value="1"/>
</dbReference>
<sequence>MTDTPPAPLFSTTGGDVAARVDGLARAVEASAGRLDPALVEEGAAVVQRASARLRLASDRTVVALAGATGSGKSSLFNAVAGVELSAVGVRRPTTSWAMAVAWGDDGGRALLEWIGIPERQQMSLGSPLGLVPEDTNLEGLVLLDLPDHDSTEVAHHLEVDRLVKYADVLVWVLDPQKYADAAIHERYLRPLARHAGVTMVVLNQIDKLPPEQWDGTLQDVRRLLAEDGLAGVPVIAVSALRGDGVDDFKRALVRKIRDKQAAGLRTGADVEHIAKAFEQISGDAPAIGLTDSDRAQLVDTLAEAAGVSAVADATEKGLVSRAVSATTWPPLRMIGRTKGASGGAGSALHALSTGDATARVQRPAVDVAVRDVAEKAAIGLTPSWVQSMRRAVVVPNRDLADVLDGAIARTGLGIDKTPTWWSVVKMVQWLVFAVMIAGLLWTIALTGAELTGAASAPTVAGVWVPVFMAGGGLVVGLLLALITTVAAKSSASRRAQGAEDRLRDAIAHVTQERVLAPVDHELGAYEQARRGIAAALGRRV</sequence>
<evidence type="ECO:0000313" key="5">
    <source>
        <dbReference type="Proteomes" id="UP000306740"/>
    </source>
</evidence>
<dbReference type="InterPro" id="IPR005662">
    <property type="entry name" value="GTPase_Era-like"/>
</dbReference>
<comment type="caution">
    <text evidence="3">The sequence shown here is derived from an EMBL/GenBank/DDBJ whole genome shotgun (WGS) entry which is preliminary data.</text>
</comment>
<dbReference type="GO" id="GO:0000028">
    <property type="term" value="P:ribosomal small subunit assembly"/>
    <property type="evidence" value="ECO:0007669"/>
    <property type="project" value="TreeGrafter"/>
</dbReference>
<feature type="transmembrane region" description="Helical" evidence="1">
    <location>
        <begin position="430"/>
        <end position="449"/>
    </location>
</feature>
<feature type="domain" description="G" evidence="2">
    <location>
        <begin position="63"/>
        <end position="185"/>
    </location>
</feature>
<dbReference type="PANTHER" id="PTHR42698:SF1">
    <property type="entry name" value="GTPASE ERA, MITOCHONDRIAL"/>
    <property type="match status" value="1"/>
</dbReference>
<evidence type="ECO:0000313" key="3">
    <source>
        <dbReference type="EMBL" id="TNC46898.1"/>
    </source>
</evidence>
<proteinExistence type="predicted"/>
<dbReference type="GO" id="GO:0019843">
    <property type="term" value="F:rRNA binding"/>
    <property type="evidence" value="ECO:0007669"/>
    <property type="project" value="TreeGrafter"/>
</dbReference>